<name>A0A2T3KLW1_9GAMM</name>
<organism evidence="1 2">
    <name type="scientific">Photobacterium kishitanii</name>
    <dbReference type="NCBI Taxonomy" id="318456"/>
    <lineage>
        <taxon>Bacteria</taxon>
        <taxon>Pseudomonadati</taxon>
        <taxon>Pseudomonadota</taxon>
        <taxon>Gammaproteobacteria</taxon>
        <taxon>Vibrionales</taxon>
        <taxon>Vibrionaceae</taxon>
        <taxon>Photobacterium</taxon>
    </lineage>
</organism>
<dbReference type="AlphaFoldDB" id="A0A2T3KLW1"/>
<dbReference type="Pfam" id="PF09618">
    <property type="entry name" value="Cas_Csy4"/>
    <property type="match status" value="1"/>
</dbReference>
<accession>A0A2T3KLW1</accession>
<evidence type="ECO:0000313" key="1">
    <source>
        <dbReference type="EMBL" id="PSV00692.1"/>
    </source>
</evidence>
<protein>
    <submittedName>
        <fullName evidence="1">Type I-F CRISPR-associated endoribonuclease Cas6/Csy4</fullName>
    </submittedName>
</protein>
<dbReference type="Gene3D" id="3.30.70.2540">
    <property type="entry name" value="CRISPR-associated endoribonuclease Cas6/Csy4"/>
    <property type="match status" value="1"/>
</dbReference>
<dbReference type="InterPro" id="IPR042564">
    <property type="entry name" value="CRISPR-Cas6/Csy4_sf"/>
</dbReference>
<dbReference type="Proteomes" id="UP000241426">
    <property type="component" value="Unassembled WGS sequence"/>
</dbReference>
<sequence>MEIKMDYYIDITCKSSKKKPLNITFNAMFHNLHCCLEDCDLSTVGFSYPKRNEIALGQVIRLHGSQADLVKILECQTFPIHSTDYILGKIRQIPENCQHIVIRRNRPMDNSRLRRIAKRECLSEAELRKLKIKFLASGLSLPYVEIPSKSSGQKVYRRYYEISSPADAPTIGIFNTFGEGKNGTTVPDF</sequence>
<dbReference type="NCBIfam" id="TIGR02563">
    <property type="entry name" value="cas_Csy4"/>
    <property type="match status" value="1"/>
</dbReference>
<comment type="caution">
    <text evidence="1">The sequence shown here is derived from an EMBL/GenBank/DDBJ whole genome shotgun (WGS) entry which is preliminary data.</text>
</comment>
<proteinExistence type="predicted"/>
<dbReference type="GO" id="GO:0043571">
    <property type="term" value="P:maintenance of CRISPR repeat elements"/>
    <property type="evidence" value="ECO:0007669"/>
    <property type="project" value="InterPro"/>
</dbReference>
<dbReference type="GO" id="GO:0004519">
    <property type="term" value="F:endonuclease activity"/>
    <property type="evidence" value="ECO:0007669"/>
    <property type="project" value="InterPro"/>
</dbReference>
<reference evidence="1 2" key="1">
    <citation type="submission" date="2018-01" db="EMBL/GenBank/DDBJ databases">
        <title>Whole genome sequencing of Histamine producing bacteria.</title>
        <authorList>
            <person name="Butler K."/>
        </authorList>
    </citation>
    <scope>NUCLEOTIDE SEQUENCE [LARGE SCALE GENOMIC DNA]</scope>
    <source>
        <strain evidence="1 2">FS-7.2</strain>
    </source>
</reference>
<evidence type="ECO:0000313" key="2">
    <source>
        <dbReference type="Proteomes" id="UP000241426"/>
    </source>
</evidence>
<dbReference type="EMBL" id="PYNF01000003">
    <property type="protein sequence ID" value="PSV00692.1"/>
    <property type="molecule type" value="Genomic_DNA"/>
</dbReference>
<gene>
    <name evidence="1" type="primary">cas6f</name>
    <name evidence="1" type="ORF">C9J27_06005</name>
</gene>
<dbReference type="InterPro" id="IPR013396">
    <property type="entry name" value="CRISPR-assoc_prot_Csy4"/>
</dbReference>